<gene>
    <name evidence="5" type="ORF">DI616_11360</name>
</gene>
<comment type="caution">
    <text evidence="5">The sequence shown here is derived from an EMBL/GenBank/DDBJ whole genome shotgun (WGS) entry which is preliminary data.</text>
</comment>
<reference evidence="5 6" key="1">
    <citation type="journal article" date="2017" name="Nat. Commun.">
        <title>In situ click chemistry generation of cyclooxygenase-2 inhibitors.</title>
        <authorList>
            <person name="Bhardwaj A."/>
            <person name="Kaur J."/>
            <person name="Wuest M."/>
            <person name="Wuest F."/>
        </authorList>
    </citation>
    <scope>NUCLEOTIDE SEQUENCE [LARGE SCALE GENOMIC DNA]</scope>
    <source>
        <strain evidence="5">S2_012_000_R3_94</strain>
    </source>
</reference>
<dbReference type="InterPro" id="IPR006139">
    <property type="entry name" value="D-isomer_2_OHA_DH_cat_dom"/>
</dbReference>
<dbReference type="Pfam" id="PF02826">
    <property type="entry name" value="2-Hacid_dh_C"/>
    <property type="match status" value="1"/>
</dbReference>
<evidence type="ECO:0000259" key="3">
    <source>
        <dbReference type="Pfam" id="PF00389"/>
    </source>
</evidence>
<dbReference type="InterPro" id="IPR006140">
    <property type="entry name" value="D-isomer_DH_NAD-bd"/>
</dbReference>
<dbReference type="InterPro" id="IPR029752">
    <property type="entry name" value="D-isomer_DH_CS1"/>
</dbReference>
<dbReference type="Proteomes" id="UP000315344">
    <property type="component" value="Unassembled WGS sequence"/>
</dbReference>
<evidence type="ECO:0000313" key="6">
    <source>
        <dbReference type="Proteomes" id="UP000315344"/>
    </source>
</evidence>
<dbReference type="Gene3D" id="3.40.50.720">
    <property type="entry name" value="NAD(P)-binding Rossmann-like Domain"/>
    <property type="match status" value="2"/>
</dbReference>
<dbReference type="PROSITE" id="PS00065">
    <property type="entry name" value="D_2_HYDROXYACID_DH_1"/>
    <property type="match status" value="1"/>
</dbReference>
<dbReference type="PANTHER" id="PTHR10996">
    <property type="entry name" value="2-HYDROXYACID DEHYDROGENASE-RELATED"/>
    <property type="match status" value="1"/>
</dbReference>
<dbReference type="EMBL" id="VAFL01000008">
    <property type="protein sequence ID" value="TKW66089.1"/>
    <property type="molecule type" value="Genomic_DNA"/>
</dbReference>
<comment type="similarity">
    <text evidence="2">Belongs to the D-isomer specific 2-hydroxyacid dehydrogenase family.</text>
</comment>
<sequence>MRSIVQQRNVVWVTEPIHADAIKLLSDSAEVLGPGAVPDARRADVTALIVRAHPVDESLLESLPNIKVIGKHGAGTDNIDMEAADRRKLQVFRAEGANAESVADLAILLAMMLLRSPDLHDRAIRSAGASPRTIPGGFELSERRIAILGMGAIGRAVAARLTGGFQADVSGYDPALPQGMWPAGVRRRDELMEMLDDTDLLFLHLPLLPQTRNLIDKAALARLGPGAMIVNCARGGIVDEAALAQALASGQIAAAASDVFATEPPAPGTPLLAGSGRFIGTPHIGASTNAGLRRTGTIIVQKVLDALNSSEGETA</sequence>
<evidence type="ECO:0000256" key="2">
    <source>
        <dbReference type="RuleBase" id="RU003719"/>
    </source>
</evidence>
<evidence type="ECO:0000256" key="1">
    <source>
        <dbReference type="ARBA" id="ARBA00023002"/>
    </source>
</evidence>
<dbReference type="PANTHER" id="PTHR10996:SF264">
    <property type="entry name" value="HYPOTHETICAL D-ISOMER SPECIFIC 2-HYDROXYACID DEHYDROGENASE (EUROFUNG)"/>
    <property type="match status" value="1"/>
</dbReference>
<dbReference type="InterPro" id="IPR036291">
    <property type="entry name" value="NAD(P)-bd_dom_sf"/>
</dbReference>
<dbReference type="GO" id="GO:0030267">
    <property type="term" value="F:glyoxylate reductase (NADPH) activity"/>
    <property type="evidence" value="ECO:0007669"/>
    <property type="project" value="TreeGrafter"/>
</dbReference>
<dbReference type="GO" id="GO:0051287">
    <property type="term" value="F:NAD binding"/>
    <property type="evidence" value="ECO:0007669"/>
    <property type="project" value="InterPro"/>
</dbReference>
<dbReference type="GO" id="GO:0016618">
    <property type="term" value="F:hydroxypyruvate reductase [NAD(P)H] activity"/>
    <property type="evidence" value="ECO:0007669"/>
    <property type="project" value="TreeGrafter"/>
</dbReference>
<keyword evidence="1 2" id="KW-0560">Oxidoreductase</keyword>
<dbReference type="Pfam" id="PF00389">
    <property type="entry name" value="2-Hacid_dh"/>
    <property type="match status" value="1"/>
</dbReference>
<dbReference type="GO" id="GO:0005829">
    <property type="term" value="C:cytosol"/>
    <property type="evidence" value="ECO:0007669"/>
    <property type="project" value="TreeGrafter"/>
</dbReference>
<dbReference type="InterPro" id="IPR050223">
    <property type="entry name" value="D-isomer_2-hydroxyacid_DH"/>
</dbReference>
<evidence type="ECO:0000313" key="5">
    <source>
        <dbReference type="EMBL" id="TKW66089.1"/>
    </source>
</evidence>
<protein>
    <submittedName>
        <fullName evidence="5">3-phosphoglycerate dehydrogenase</fullName>
    </submittedName>
</protein>
<feature type="domain" description="D-isomer specific 2-hydroxyacid dehydrogenase catalytic" evidence="3">
    <location>
        <begin position="12"/>
        <end position="310"/>
    </location>
</feature>
<proteinExistence type="inferred from homology"/>
<organism evidence="5 6">
    <name type="scientific">Paracoccus denitrificans</name>
    <dbReference type="NCBI Taxonomy" id="266"/>
    <lineage>
        <taxon>Bacteria</taxon>
        <taxon>Pseudomonadati</taxon>
        <taxon>Pseudomonadota</taxon>
        <taxon>Alphaproteobacteria</taxon>
        <taxon>Rhodobacterales</taxon>
        <taxon>Paracoccaceae</taxon>
        <taxon>Paracoccus</taxon>
    </lineage>
</organism>
<feature type="domain" description="D-isomer specific 2-hydroxyacid dehydrogenase NAD-binding" evidence="4">
    <location>
        <begin position="109"/>
        <end position="285"/>
    </location>
</feature>
<dbReference type="SUPFAM" id="SSF51735">
    <property type="entry name" value="NAD(P)-binding Rossmann-fold domains"/>
    <property type="match status" value="1"/>
</dbReference>
<dbReference type="AlphaFoldDB" id="A0A533I330"/>
<accession>A0A533I330</accession>
<name>A0A533I330_PARDE</name>
<dbReference type="SUPFAM" id="SSF52283">
    <property type="entry name" value="Formate/glycerate dehydrogenase catalytic domain-like"/>
    <property type="match status" value="1"/>
</dbReference>
<evidence type="ECO:0000259" key="4">
    <source>
        <dbReference type="Pfam" id="PF02826"/>
    </source>
</evidence>